<evidence type="ECO:0000259" key="4">
    <source>
        <dbReference type="PROSITE" id="PS51898"/>
    </source>
</evidence>
<dbReference type="PROSITE" id="PS51898">
    <property type="entry name" value="TYR_RECOMBINASE"/>
    <property type="match status" value="1"/>
</dbReference>
<dbReference type="Proteomes" id="UP001600943">
    <property type="component" value="Unassembled WGS sequence"/>
</dbReference>
<dbReference type="Gene3D" id="1.10.443.10">
    <property type="entry name" value="Intergrase catalytic core"/>
    <property type="match status" value="1"/>
</dbReference>
<gene>
    <name evidence="5" type="ORF">K040078D81_41900</name>
</gene>
<evidence type="ECO:0000256" key="2">
    <source>
        <dbReference type="ARBA" id="ARBA00023125"/>
    </source>
</evidence>
<dbReference type="PANTHER" id="PTHR30349:SF41">
    <property type="entry name" value="INTEGRASE_RECOMBINASE PROTEIN MJ0367-RELATED"/>
    <property type="match status" value="1"/>
</dbReference>
<dbReference type="SUPFAM" id="SSF56349">
    <property type="entry name" value="DNA breaking-rejoining enzymes"/>
    <property type="match status" value="1"/>
</dbReference>
<name>A0ABQ0BF39_9FIRM</name>
<keyword evidence="6" id="KW-1185">Reference proteome</keyword>
<dbReference type="InterPro" id="IPR011010">
    <property type="entry name" value="DNA_brk_join_enz"/>
</dbReference>
<dbReference type="PANTHER" id="PTHR30349">
    <property type="entry name" value="PHAGE INTEGRASE-RELATED"/>
    <property type="match status" value="1"/>
</dbReference>
<protein>
    <submittedName>
        <fullName evidence="5">Tyrosine-type recombinase/integrase</fullName>
    </submittedName>
</protein>
<evidence type="ECO:0000313" key="5">
    <source>
        <dbReference type="EMBL" id="GAA6410073.1"/>
    </source>
</evidence>
<evidence type="ECO:0000256" key="3">
    <source>
        <dbReference type="ARBA" id="ARBA00023172"/>
    </source>
</evidence>
<dbReference type="InterPro" id="IPR002104">
    <property type="entry name" value="Integrase_catalytic"/>
</dbReference>
<comment type="similarity">
    <text evidence="1">Belongs to the 'phage' integrase family.</text>
</comment>
<comment type="caution">
    <text evidence="5">The sequence shown here is derived from an EMBL/GenBank/DDBJ whole genome shotgun (WGS) entry which is preliminary data.</text>
</comment>
<dbReference type="Pfam" id="PF00589">
    <property type="entry name" value="Phage_integrase"/>
    <property type="match status" value="1"/>
</dbReference>
<organism evidence="5 6">
    <name type="scientific">Blautia hominis</name>
    <dbReference type="NCBI Taxonomy" id="2025493"/>
    <lineage>
        <taxon>Bacteria</taxon>
        <taxon>Bacillati</taxon>
        <taxon>Bacillota</taxon>
        <taxon>Clostridia</taxon>
        <taxon>Lachnospirales</taxon>
        <taxon>Lachnospiraceae</taxon>
        <taxon>Blautia</taxon>
    </lineage>
</organism>
<dbReference type="RefSeq" id="WP_390408236.1">
    <property type="nucleotide sequence ID" value="NZ_BAABYW010000001.1"/>
</dbReference>
<proteinExistence type="inferred from homology"/>
<dbReference type="EMBL" id="BAABYW010000001">
    <property type="protein sequence ID" value="GAA6410073.1"/>
    <property type="molecule type" value="Genomic_DNA"/>
</dbReference>
<sequence>MNTYISGFSSQINSFFDFRVALGYSDKTYAENLKLFDRYCAAAYPAESLLTEEIVLGWLEDRCADVYRKAMSMRAFGKYLRAIGQNAYVLPEKYVTAKQDFSPYIFSDEELSRLFSSIDRIKASKSEPFMDEMAPVLYRLIYTCGLRPREGRELKTENINLKTGEILIVQTKRKKDRLVVMSNDMRKLASSYNEKRKIFGKSNEYFFPSWNGGALASGRVDHYLKNAWKAANPDCEKVPNVRTYDLRHRFASAALMRWIDRGDPLPAKLPYLRTYMGHESLSETMQYIHILPENLVRTSGIDWSAFDEIIPEVAEWEK</sequence>
<dbReference type="InterPro" id="IPR050090">
    <property type="entry name" value="Tyrosine_recombinase_XerCD"/>
</dbReference>
<dbReference type="InterPro" id="IPR013762">
    <property type="entry name" value="Integrase-like_cat_sf"/>
</dbReference>
<evidence type="ECO:0000313" key="6">
    <source>
        <dbReference type="Proteomes" id="UP001600943"/>
    </source>
</evidence>
<accession>A0ABQ0BF39</accession>
<keyword evidence="3" id="KW-0233">DNA recombination</keyword>
<evidence type="ECO:0000256" key="1">
    <source>
        <dbReference type="ARBA" id="ARBA00008857"/>
    </source>
</evidence>
<reference evidence="5 6" key="1">
    <citation type="submission" date="2024-04" db="EMBL/GenBank/DDBJ databases">
        <title>Defined microbial consortia suppress multidrug-resistant proinflammatory Enterobacteriaceae via ecological control.</title>
        <authorList>
            <person name="Furuichi M."/>
            <person name="Kawaguchi T."/>
            <person name="Pust M."/>
            <person name="Yasuma K."/>
            <person name="Plichta D."/>
            <person name="Hasegawa N."/>
            <person name="Ohya T."/>
            <person name="Bhattarai S."/>
            <person name="Sasajima S."/>
            <person name="Aoto Y."/>
            <person name="Tuganbaev T."/>
            <person name="Yaginuma M."/>
            <person name="Ueda M."/>
            <person name="Okahashi N."/>
            <person name="Amafuji K."/>
            <person name="Kiridooshi Y."/>
            <person name="Sugita K."/>
            <person name="Strazar M."/>
            <person name="Skelly A."/>
            <person name="Suda W."/>
            <person name="Hattori M."/>
            <person name="Nakamoto N."/>
            <person name="Caballero S."/>
            <person name="Norman J."/>
            <person name="Olle B."/>
            <person name="Tanoue T."/>
            <person name="Arita M."/>
            <person name="Bucci V."/>
            <person name="Atarashi K."/>
            <person name="Xavier R."/>
            <person name="Honda K."/>
        </authorList>
    </citation>
    <scope>NUCLEOTIDE SEQUENCE [LARGE SCALE GENOMIC DNA]</scope>
    <source>
        <strain evidence="6">k04-0078-D8-1</strain>
    </source>
</reference>
<keyword evidence="2" id="KW-0238">DNA-binding</keyword>
<feature type="domain" description="Tyr recombinase" evidence="4">
    <location>
        <begin position="101"/>
        <end position="300"/>
    </location>
</feature>